<dbReference type="EMBL" id="SLWS01000007">
    <property type="protein sequence ID" value="TCO55588.1"/>
    <property type="molecule type" value="Genomic_DNA"/>
</dbReference>
<reference evidence="1 2" key="1">
    <citation type="submission" date="2019-03" db="EMBL/GenBank/DDBJ databases">
        <title>Genomic Encyclopedia of Type Strains, Phase IV (KMG-IV): sequencing the most valuable type-strain genomes for metagenomic binning, comparative biology and taxonomic classification.</title>
        <authorList>
            <person name="Goeker M."/>
        </authorList>
    </citation>
    <scope>NUCLEOTIDE SEQUENCE [LARGE SCALE GENOMIC DNA]</scope>
    <source>
        <strain evidence="1 2">DSM 45934</strain>
    </source>
</reference>
<name>A0A4R2JFF8_9PSEU</name>
<protein>
    <recommendedName>
        <fullName evidence="3">Integrase-like protein</fullName>
    </recommendedName>
</protein>
<gene>
    <name evidence="1" type="ORF">EV192_1079</name>
</gene>
<accession>A0A4R2JFF8</accession>
<evidence type="ECO:0000313" key="1">
    <source>
        <dbReference type="EMBL" id="TCO55588.1"/>
    </source>
</evidence>
<keyword evidence="2" id="KW-1185">Reference proteome</keyword>
<dbReference type="AlphaFoldDB" id="A0A4R2JFF8"/>
<organism evidence="1 2">
    <name type="scientific">Actinocrispum wychmicini</name>
    <dbReference type="NCBI Taxonomy" id="1213861"/>
    <lineage>
        <taxon>Bacteria</taxon>
        <taxon>Bacillati</taxon>
        <taxon>Actinomycetota</taxon>
        <taxon>Actinomycetes</taxon>
        <taxon>Pseudonocardiales</taxon>
        <taxon>Pseudonocardiaceae</taxon>
        <taxon>Actinocrispum</taxon>
    </lineage>
</organism>
<comment type="caution">
    <text evidence="1">The sequence shown here is derived from an EMBL/GenBank/DDBJ whole genome shotgun (WGS) entry which is preliminary data.</text>
</comment>
<proteinExistence type="predicted"/>
<sequence length="86" mass="9976">MYLIFVRLGGWLVLLGRSSASKDVELLVLRHEVAVSRRTNPRPRLDWADRALLAALVRRLPALLRGYRLVTPGAILRWHRRLVARR</sequence>
<evidence type="ECO:0000313" key="2">
    <source>
        <dbReference type="Proteomes" id="UP000295680"/>
    </source>
</evidence>
<evidence type="ECO:0008006" key="3">
    <source>
        <dbReference type="Google" id="ProtNLM"/>
    </source>
</evidence>
<dbReference type="Proteomes" id="UP000295680">
    <property type="component" value="Unassembled WGS sequence"/>
</dbReference>